<dbReference type="InterPro" id="IPR005835">
    <property type="entry name" value="NTP_transferase_dom"/>
</dbReference>
<keyword evidence="3" id="KW-0963">Cytoplasm</keyword>
<evidence type="ECO:0000256" key="8">
    <source>
        <dbReference type="ARBA" id="ARBA00044144"/>
    </source>
</evidence>
<dbReference type="PANTHER" id="PTHR45887:SF1">
    <property type="entry name" value="TRANSLATION INITIATION FACTOR EIF-2B SUBUNIT EPSILON"/>
    <property type="match status" value="1"/>
</dbReference>
<dbReference type="InterPro" id="IPR044123">
    <property type="entry name" value="W2_eIF2B_epsilon"/>
</dbReference>
<keyword evidence="6" id="KW-0677">Repeat</keyword>
<feature type="compositionally biased region" description="Basic and acidic residues" evidence="12">
    <location>
        <begin position="704"/>
        <end position="713"/>
    </location>
</feature>
<dbReference type="Pfam" id="PF02020">
    <property type="entry name" value="W2"/>
    <property type="match status" value="1"/>
</dbReference>
<dbReference type="Pfam" id="PF00806">
    <property type="entry name" value="PUF"/>
    <property type="match status" value="1"/>
</dbReference>
<dbReference type="Pfam" id="PF08144">
    <property type="entry name" value="CPL"/>
    <property type="match status" value="1"/>
</dbReference>
<keyword evidence="5" id="KW-0808">Transferase</keyword>
<dbReference type="InterPro" id="IPR001313">
    <property type="entry name" value="Pumilio_RNA-bd_rpt"/>
</dbReference>
<comment type="subunit">
    <text evidence="10">Component of the translation initiation factor 2B (eIF2B) complex which is a heterodecamer of two sets of five different subunits: alpha, beta, gamma, delta and epsilon. Subunits alpha, beta and delta comprise a regulatory subcomplex and subunits epsilon and gamma comprise a catalytic subcomplex. Within the complex, the hexameric regulatory complex resides at the center, with the two heterodimeric catalytic subcomplexes bound on opposite sides.</text>
</comment>
<dbReference type="SUPFAM" id="SSF53448">
    <property type="entry name" value="Nucleotide-diphospho-sugar transferases"/>
    <property type="match status" value="1"/>
</dbReference>
<dbReference type="InterPro" id="IPR051956">
    <property type="entry name" value="eIF2B_epsilon"/>
</dbReference>
<evidence type="ECO:0000256" key="10">
    <source>
        <dbReference type="ARBA" id="ARBA00046432"/>
    </source>
</evidence>
<dbReference type="InterPro" id="IPR056764">
    <property type="entry name" value="LbH_EIF2B3/5"/>
</dbReference>
<dbReference type="GO" id="GO:0016740">
    <property type="term" value="F:transferase activity"/>
    <property type="evidence" value="ECO:0007669"/>
    <property type="project" value="UniProtKB-KW"/>
</dbReference>
<evidence type="ECO:0000313" key="15">
    <source>
        <dbReference type="EMBL" id="TPX59556.1"/>
    </source>
</evidence>
<dbReference type="Gene3D" id="2.160.10.10">
    <property type="entry name" value="Hexapeptide repeat proteins"/>
    <property type="match status" value="1"/>
</dbReference>
<dbReference type="InterPro" id="IPR018357">
    <property type="entry name" value="Hexapep_transf_CS"/>
</dbReference>
<evidence type="ECO:0000256" key="3">
    <source>
        <dbReference type="ARBA" id="ARBA00022490"/>
    </source>
</evidence>
<feature type="compositionally biased region" description="Acidic residues" evidence="12">
    <location>
        <begin position="462"/>
        <end position="479"/>
    </location>
</feature>
<dbReference type="PROSITE" id="PS50303">
    <property type="entry name" value="PUM_HD"/>
    <property type="match status" value="1"/>
</dbReference>
<dbReference type="SUPFAM" id="SSF48371">
    <property type="entry name" value="ARM repeat"/>
    <property type="match status" value="2"/>
</dbReference>
<feature type="region of interest" description="Disordered" evidence="12">
    <location>
        <begin position="636"/>
        <end position="776"/>
    </location>
</feature>
<dbReference type="GO" id="GO:0031369">
    <property type="term" value="F:translation initiation factor binding"/>
    <property type="evidence" value="ECO:0007669"/>
    <property type="project" value="InterPro"/>
</dbReference>
<evidence type="ECO:0000256" key="7">
    <source>
        <dbReference type="ARBA" id="ARBA00022917"/>
    </source>
</evidence>
<feature type="repeat" description="Pumilio" evidence="11">
    <location>
        <begin position="847"/>
        <end position="882"/>
    </location>
</feature>
<dbReference type="GO" id="GO:0005829">
    <property type="term" value="C:cytosol"/>
    <property type="evidence" value="ECO:0007669"/>
    <property type="project" value="UniProtKB-SubCell"/>
</dbReference>
<keyword evidence="7" id="KW-0648">Protein biosynthesis</keyword>
<feature type="compositionally biased region" description="Acidic residues" evidence="12">
    <location>
        <begin position="636"/>
        <end position="657"/>
    </location>
</feature>
<evidence type="ECO:0000313" key="16">
    <source>
        <dbReference type="Proteomes" id="UP000318582"/>
    </source>
</evidence>
<dbReference type="GO" id="GO:0005085">
    <property type="term" value="F:guanyl-nucleotide exchange factor activity"/>
    <property type="evidence" value="ECO:0007669"/>
    <property type="project" value="InterPro"/>
</dbReference>
<dbReference type="Gene3D" id="1.25.40.180">
    <property type="match status" value="1"/>
</dbReference>
<dbReference type="Gene3D" id="1.25.10.10">
    <property type="entry name" value="Leucine-rich Repeat Variant"/>
    <property type="match status" value="2"/>
</dbReference>
<dbReference type="InterPro" id="IPR035543">
    <property type="entry name" value="eIF-2B_epsilon_N"/>
</dbReference>
<sequence>MGKGEKTLEQEETLQAVLVADSFNERFKPLTTDMPRCLMPLANVPLIEYTLEFLALSGVNEVIIICKAHSDAITEYIRNSRWNNSKKPRVTIVVSQAMRCLGDAMREMDEKSLLKSDFILVNGDVVANIDLTAAVEAHRQRRKTTDKNAILTMVLKQGSVDHRSRPRAEESVFMLDGSTHECIHWEATKPYPLKSEKVELDMDRIGKRSEILIYSDLIDCQIDICSVEVPPLFYENFDWQELRSDFLKGILESDILGKTVYGHLLPSGYATRVVTPRMYDAVSKDILSRWAYPIVPENNMVPGHTYKSSRPNIYKEQGVRLAIHAVLQENIAIGQGSTVGEYTRIRNSVIGRNCQIGANVIIEDAYIWDDSIIEDDCKIVKSILGSKVTLNKGVHVGIGSMIKGNVSISADTRIPKNSKVIGDQGADGGLQYMEDPYEDEDEDEIRNIALGFIGAPSPPEPQEVDSDPESDSDDSDFGDAETAGDWKSEADATIDRAFAENHTFDIAVLELNTLKMAMNLDFHHLRMVVVEKLLREMDVTKAKDSVSKILSRWQDLFAKYLEKDADQIDCIEIMVDFCATREAHRKQLQYVLYEFYAVDLLDKDQIVRWYHSLADATGVKATIRTELSRFMQWLDTCEEESESEDESEEESEDEEDDNIKMAKRNKAPKSRKEPVPQEEDTMDLTPPDSPEVKNENMSEDDWEDVKVEKVKVEDDNDEEYESGDMEEGDDEIDGEEAGEDGQPPAKRARTAEEEEKIRQSRAEQKAMQLERKSQKPNAPLIQEAKGIWEKLRQKKLSPEEREVQMDALMDLIRGKVKDIIFKHDASRIIQCAIQYGNQKQKDEIASELKGHYAELSKSMYGRFIISKILGYCSKEYRGLVIKDFYGKITKLVRHKEASIILEEAYCQSNSAERSKLLEEFYGPEFALFKNAGGKTIEALITENPAKKTAIVKHLRTVLNSVLEKGFTNIGHLTIIHHAILEYMTFAEEKQMVDMIELLKEHLVTILHTREGARIAQLCILHAGPKDRKLIIKTLKGFVTKIAKEQYGHAVLISIFECVDDTVLVEKAIIGELTTDGLVPGEYFSDLMQDRFASRVLLYLLCGRDRKLQPAYLVDELEGMDAVRARTSKKDDTLRKEQLLKAISPFLIKTCTEKCGELVRDQTSGAVMVETIFHADGDKSELLQSLANLASGLPDDSPASPAKSSEPFNAVKKLKEDVALAKQQEEGIDMNEHVMLSRQATFVLKNIVSPRRKTDATETLPASLEFSTLLAEQLQPNVSYWLRHCADDPKRTSGTAFIFVALLERGSTEAKSTILKAIQADKALIKLLEERIAEKDLQVEEPAEALKGKRKRNAKDNKKGGAAQSGFKILLRVFTEASV</sequence>
<dbReference type="PROSITE" id="PS00101">
    <property type="entry name" value="HEXAPEP_TRANSFERASES"/>
    <property type="match status" value="1"/>
</dbReference>
<evidence type="ECO:0000256" key="11">
    <source>
        <dbReference type="PROSITE-ProRule" id="PRU00317"/>
    </source>
</evidence>
<accession>A0A507E6U8</accession>
<feature type="domain" description="W2" evidence="14">
    <location>
        <begin position="480"/>
        <end position="644"/>
    </location>
</feature>
<dbReference type="CDD" id="cd11558">
    <property type="entry name" value="W2_eIF2B_epsilon"/>
    <property type="match status" value="1"/>
</dbReference>
<dbReference type="InterPro" id="IPR033133">
    <property type="entry name" value="PUM-HD"/>
</dbReference>
<dbReference type="GO" id="GO:0005851">
    <property type="term" value="C:eukaryotic translation initiation factor 2B complex"/>
    <property type="evidence" value="ECO:0007669"/>
    <property type="project" value="TreeGrafter"/>
</dbReference>
<organism evidence="15 16">
    <name type="scientific">Powellomyces hirtus</name>
    <dbReference type="NCBI Taxonomy" id="109895"/>
    <lineage>
        <taxon>Eukaryota</taxon>
        <taxon>Fungi</taxon>
        <taxon>Fungi incertae sedis</taxon>
        <taxon>Chytridiomycota</taxon>
        <taxon>Chytridiomycota incertae sedis</taxon>
        <taxon>Chytridiomycetes</taxon>
        <taxon>Spizellomycetales</taxon>
        <taxon>Powellomycetaceae</taxon>
        <taxon>Powellomyces</taxon>
    </lineage>
</organism>
<dbReference type="InterPro" id="IPR003307">
    <property type="entry name" value="W2_domain"/>
</dbReference>
<dbReference type="FunFam" id="3.90.550.10:FF:000066">
    <property type="entry name" value="Translation initiation factor eIF-2B subunit epsilon"/>
    <property type="match status" value="1"/>
</dbReference>
<dbReference type="EMBL" id="QEAQ01000024">
    <property type="protein sequence ID" value="TPX59556.1"/>
    <property type="molecule type" value="Genomic_DNA"/>
</dbReference>
<feature type="compositionally biased region" description="Basic and acidic residues" evidence="12">
    <location>
        <begin position="749"/>
        <end position="773"/>
    </location>
</feature>
<evidence type="ECO:0000256" key="12">
    <source>
        <dbReference type="SAM" id="MobiDB-lite"/>
    </source>
</evidence>
<proteinExistence type="inferred from homology"/>
<dbReference type="Pfam" id="PF00483">
    <property type="entry name" value="NTP_transferase"/>
    <property type="match status" value="1"/>
</dbReference>
<protein>
    <recommendedName>
        <fullName evidence="8">Translation initiation factor eIF2B subunit epsilon</fullName>
    </recommendedName>
    <alternativeName>
        <fullName evidence="9">eIF2B GDP-GTP exchange factor subunit epsilon</fullName>
    </alternativeName>
</protein>
<dbReference type="Pfam" id="PF25084">
    <property type="entry name" value="LbH_EIF2B"/>
    <property type="match status" value="1"/>
</dbReference>
<comment type="subcellular location">
    <subcellularLocation>
        <location evidence="1">Cytoplasm</location>
        <location evidence="1">Cytosol</location>
    </subcellularLocation>
</comment>
<dbReference type="InterPro" id="IPR016024">
    <property type="entry name" value="ARM-type_fold"/>
</dbReference>
<evidence type="ECO:0000259" key="14">
    <source>
        <dbReference type="PROSITE" id="PS51363"/>
    </source>
</evidence>
<name>A0A507E6U8_9FUNG</name>
<evidence type="ECO:0000256" key="9">
    <source>
        <dbReference type="ARBA" id="ARBA00044345"/>
    </source>
</evidence>
<dbReference type="InterPro" id="IPR012959">
    <property type="entry name" value="CPL_dom"/>
</dbReference>
<dbReference type="InterPro" id="IPR011989">
    <property type="entry name" value="ARM-like"/>
</dbReference>
<dbReference type="Gene3D" id="3.90.550.10">
    <property type="entry name" value="Spore Coat Polysaccharide Biosynthesis Protein SpsA, Chain A"/>
    <property type="match status" value="1"/>
</dbReference>
<dbReference type="GO" id="GO:0003723">
    <property type="term" value="F:RNA binding"/>
    <property type="evidence" value="ECO:0007669"/>
    <property type="project" value="InterPro"/>
</dbReference>
<dbReference type="Proteomes" id="UP000318582">
    <property type="component" value="Unassembled WGS sequence"/>
</dbReference>
<evidence type="ECO:0000259" key="13">
    <source>
        <dbReference type="PROSITE" id="PS50303"/>
    </source>
</evidence>
<dbReference type="SUPFAM" id="SSF51161">
    <property type="entry name" value="Trimeric LpxA-like enzymes"/>
    <property type="match status" value="1"/>
</dbReference>
<dbReference type="InterPro" id="IPR011004">
    <property type="entry name" value="Trimer_LpxA-like_sf"/>
</dbReference>
<dbReference type="SMART" id="SM00515">
    <property type="entry name" value="eIF5C"/>
    <property type="match status" value="1"/>
</dbReference>
<gene>
    <name evidence="15" type="ORF">PhCBS80983_g02438</name>
</gene>
<dbReference type="InterPro" id="IPR029044">
    <property type="entry name" value="Nucleotide-diphossugar_trans"/>
</dbReference>
<dbReference type="STRING" id="109895.A0A507E6U8"/>
<evidence type="ECO:0000256" key="4">
    <source>
        <dbReference type="ARBA" id="ARBA00022540"/>
    </source>
</evidence>
<evidence type="ECO:0000256" key="1">
    <source>
        <dbReference type="ARBA" id="ARBA00004514"/>
    </source>
</evidence>
<evidence type="ECO:0000256" key="6">
    <source>
        <dbReference type="ARBA" id="ARBA00022737"/>
    </source>
</evidence>
<dbReference type="CDD" id="cd04197">
    <property type="entry name" value="eIF-2B_epsilon_N"/>
    <property type="match status" value="1"/>
</dbReference>
<comment type="similarity">
    <text evidence="2">Belongs to the eIF-2B gamma/epsilon subunits family.</text>
</comment>
<dbReference type="SMART" id="SM00025">
    <property type="entry name" value="Pumilio"/>
    <property type="match status" value="6"/>
</dbReference>
<dbReference type="PANTHER" id="PTHR45887">
    <property type="entry name" value="TRANSLATION INITIATION FACTOR EIF-2B SUBUNIT EPSILON"/>
    <property type="match status" value="1"/>
</dbReference>
<evidence type="ECO:0000256" key="5">
    <source>
        <dbReference type="ARBA" id="ARBA00022679"/>
    </source>
</evidence>
<feature type="domain" description="PUM-HD" evidence="13">
    <location>
        <begin position="783"/>
        <end position="1166"/>
    </location>
</feature>
<comment type="caution">
    <text evidence="15">The sequence shown here is derived from an EMBL/GenBank/DDBJ whole genome shotgun (WGS) entry which is preliminary data.</text>
</comment>
<reference evidence="15 16" key="1">
    <citation type="journal article" date="2019" name="Sci. Rep.">
        <title>Comparative genomics of chytrid fungi reveal insights into the obligate biotrophic and pathogenic lifestyle of Synchytrium endobioticum.</title>
        <authorList>
            <person name="van de Vossenberg B.T.L.H."/>
            <person name="Warris S."/>
            <person name="Nguyen H.D.T."/>
            <person name="van Gent-Pelzer M.P.E."/>
            <person name="Joly D.L."/>
            <person name="van de Geest H.C."/>
            <person name="Bonants P.J.M."/>
            <person name="Smith D.S."/>
            <person name="Levesque C.A."/>
            <person name="van der Lee T.A.J."/>
        </authorList>
    </citation>
    <scope>NUCLEOTIDE SEQUENCE [LARGE SCALE GENOMIC DNA]</scope>
    <source>
        <strain evidence="15 16">CBS 809.83</strain>
    </source>
</reference>
<dbReference type="PROSITE" id="PS51363">
    <property type="entry name" value="W2"/>
    <property type="match status" value="1"/>
</dbReference>
<keyword evidence="4" id="KW-0396">Initiation factor</keyword>
<feature type="region of interest" description="Disordered" evidence="12">
    <location>
        <begin position="452"/>
        <end position="485"/>
    </location>
</feature>
<keyword evidence="16" id="KW-1185">Reference proteome</keyword>
<evidence type="ECO:0000256" key="2">
    <source>
        <dbReference type="ARBA" id="ARBA00007878"/>
    </source>
</evidence>
<dbReference type="GO" id="GO:0003743">
    <property type="term" value="F:translation initiation factor activity"/>
    <property type="evidence" value="ECO:0007669"/>
    <property type="project" value="UniProtKB-KW"/>
</dbReference>
<dbReference type="PROSITE" id="PS50302">
    <property type="entry name" value="PUM"/>
    <property type="match status" value="1"/>
</dbReference>
<feature type="compositionally biased region" description="Acidic residues" evidence="12">
    <location>
        <begin position="714"/>
        <end position="739"/>
    </location>
</feature>